<name>A0A2A3YJ52_9MICO</name>
<organism evidence="2 3">
    <name type="scientific">Brachybacterium alimentarium</name>
    <dbReference type="NCBI Taxonomy" id="47845"/>
    <lineage>
        <taxon>Bacteria</taxon>
        <taxon>Bacillati</taxon>
        <taxon>Actinomycetota</taxon>
        <taxon>Actinomycetes</taxon>
        <taxon>Micrococcales</taxon>
        <taxon>Dermabacteraceae</taxon>
        <taxon>Brachybacterium</taxon>
    </lineage>
</organism>
<dbReference type="OrthoDB" id="9764591at2"/>
<dbReference type="AlphaFoldDB" id="A0A2A3YJ52"/>
<dbReference type="InterPro" id="IPR030678">
    <property type="entry name" value="Peptide/Ni-bd"/>
</dbReference>
<evidence type="ECO:0000313" key="2">
    <source>
        <dbReference type="EMBL" id="PCC39259.1"/>
    </source>
</evidence>
<dbReference type="GO" id="GO:1904680">
    <property type="term" value="F:peptide transmembrane transporter activity"/>
    <property type="evidence" value="ECO:0007669"/>
    <property type="project" value="TreeGrafter"/>
</dbReference>
<dbReference type="PROSITE" id="PS51257">
    <property type="entry name" value="PROKAR_LIPOPROTEIN"/>
    <property type="match status" value="1"/>
</dbReference>
<proteinExistence type="predicted"/>
<dbReference type="SUPFAM" id="SSF53850">
    <property type="entry name" value="Periplasmic binding protein-like II"/>
    <property type="match status" value="1"/>
</dbReference>
<dbReference type="Pfam" id="PF00496">
    <property type="entry name" value="SBP_bac_5"/>
    <property type="match status" value="1"/>
</dbReference>
<reference evidence="2 3" key="1">
    <citation type="journal article" date="2017" name="Elife">
        <title>Extensive horizontal gene transfer in cheese-associated bacteria.</title>
        <authorList>
            <person name="Bonham K.S."/>
            <person name="Wolfe B.E."/>
            <person name="Dutton R.J."/>
        </authorList>
    </citation>
    <scope>NUCLEOTIDE SEQUENCE [LARGE SCALE GENOMIC DNA]</scope>
    <source>
        <strain evidence="2 3">341_9</strain>
    </source>
</reference>
<dbReference type="InterPro" id="IPR039424">
    <property type="entry name" value="SBP_5"/>
</dbReference>
<evidence type="ECO:0000259" key="1">
    <source>
        <dbReference type="Pfam" id="PF00496"/>
    </source>
</evidence>
<dbReference type="CDD" id="cd08509">
    <property type="entry name" value="PBP2_TmCBP_oligosaccharides_like"/>
    <property type="match status" value="1"/>
</dbReference>
<dbReference type="EMBL" id="NRGR01000016">
    <property type="protein sequence ID" value="PCC39259.1"/>
    <property type="molecule type" value="Genomic_DNA"/>
</dbReference>
<dbReference type="Proteomes" id="UP000218598">
    <property type="component" value="Unassembled WGS sequence"/>
</dbReference>
<gene>
    <name evidence="2" type="ORF">CIK66_10330</name>
</gene>
<comment type="caution">
    <text evidence="2">The sequence shown here is derived from an EMBL/GenBank/DDBJ whole genome shotgun (WGS) entry which is preliminary data.</text>
</comment>
<dbReference type="GO" id="GO:0015833">
    <property type="term" value="P:peptide transport"/>
    <property type="evidence" value="ECO:0007669"/>
    <property type="project" value="TreeGrafter"/>
</dbReference>
<dbReference type="PANTHER" id="PTHR30290:SF82">
    <property type="entry name" value="ABC-TYPE DIPEPTIDE_OLIGOPEPTIDE TRANSPORT SYSTEM, PERIPLASMIC COMPONENT"/>
    <property type="match status" value="1"/>
</dbReference>
<dbReference type="PIRSF" id="PIRSF002741">
    <property type="entry name" value="MppA"/>
    <property type="match status" value="1"/>
</dbReference>
<dbReference type="InterPro" id="IPR000914">
    <property type="entry name" value="SBP_5_dom"/>
</dbReference>
<dbReference type="PROSITE" id="PS51318">
    <property type="entry name" value="TAT"/>
    <property type="match status" value="1"/>
</dbReference>
<dbReference type="GO" id="GO:0042597">
    <property type="term" value="C:periplasmic space"/>
    <property type="evidence" value="ECO:0007669"/>
    <property type="project" value="UniProtKB-ARBA"/>
</dbReference>
<dbReference type="Gene3D" id="3.90.76.10">
    <property type="entry name" value="Dipeptide-binding Protein, Domain 1"/>
    <property type="match status" value="1"/>
</dbReference>
<dbReference type="Gene3D" id="3.40.190.10">
    <property type="entry name" value="Periplasmic binding protein-like II"/>
    <property type="match status" value="1"/>
</dbReference>
<dbReference type="PANTHER" id="PTHR30290">
    <property type="entry name" value="PERIPLASMIC BINDING COMPONENT OF ABC TRANSPORTER"/>
    <property type="match status" value="1"/>
</dbReference>
<protein>
    <recommendedName>
        <fullName evidence="1">Solute-binding protein family 5 domain-containing protein</fullName>
    </recommendedName>
</protein>
<dbReference type="Gene3D" id="3.10.105.10">
    <property type="entry name" value="Dipeptide-binding Protein, Domain 3"/>
    <property type="match status" value="1"/>
</dbReference>
<keyword evidence="3" id="KW-1185">Reference proteome</keyword>
<sequence>MTPEVTRRALMLGTAGAAGTAALSGCSRGGPADQDQPLRIHANDSTTFQPNFNPYGGVPLQGASGLIYENLRLATAMSPGESEPWLATELEWNEDGTVLTVTLREDVEFTDGERLDAEDVVFTFLMHRDVPATNTVALGIADAIALDSRTVQIEFDGTSFAQEADICTRPIVPEHVFSAFEDPSTEQVADPVGSGPYQLERFSDQLYTFVKNDGHWAAEEFEPRELAWPSFTTQTMNTALQAGEIDWSGGFIANIDQIFVDHDPEHRGYWYPGNGTVNLTFNLEKELFQDLELRRGISLAVDRREIAEIAYQQYFGPPHPTGLPRPTFEEFIAEEYRDLEFEVDLEEAERVLDEAGYERGGDGIRVAPDGTPLVFELPIPSSYNDWVTTSQILGSQLSKVGIALTPRGISFEQWLEARDTGNFFVTISTAGAGQNPWYLYRSMLSSEYRTEGDEPVVANFQRWYDEETDELLSSYADTDDEQEQRAAVEGLQRIMIEQMPTLPIVTAPNWFNFNTELWTGFPDESDPYALGAPVQNADRVMVLRNLTRTTN</sequence>
<dbReference type="InterPro" id="IPR006311">
    <property type="entry name" value="TAT_signal"/>
</dbReference>
<dbReference type="GeneID" id="95326127"/>
<accession>A0A2A3YJ52</accession>
<evidence type="ECO:0000313" key="3">
    <source>
        <dbReference type="Proteomes" id="UP000218598"/>
    </source>
</evidence>
<feature type="domain" description="Solute-binding protein family 5" evidence="1">
    <location>
        <begin position="83"/>
        <end position="443"/>
    </location>
</feature>
<dbReference type="RefSeq" id="WP_096163514.1">
    <property type="nucleotide sequence ID" value="NZ_JBQCXU010000048.1"/>
</dbReference>
<dbReference type="GO" id="GO:0043190">
    <property type="term" value="C:ATP-binding cassette (ABC) transporter complex"/>
    <property type="evidence" value="ECO:0007669"/>
    <property type="project" value="InterPro"/>
</dbReference>